<protein>
    <recommendedName>
        <fullName evidence="2">GTP diphosphokinase</fullName>
        <ecNumber evidence="2">2.7.6.5</ecNumber>
    </recommendedName>
</protein>
<organism evidence="8 9">
    <name type="scientific">Candidatus Alloenteromonas pullicola</name>
    <dbReference type="NCBI Taxonomy" id="2840784"/>
    <lineage>
        <taxon>Bacteria</taxon>
        <taxon>Bacillati</taxon>
        <taxon>Bacillota</taxon>
        <taxon>Bacillota incertae sedis</taxon>
        <taxon>Candidatus Alloenteromonas</taxon>
    </lineage>
</organism>
<dbReference type="CDD" id="cd05399">
    <property type="entry name" value="NT_Rel-Spo_like"/>
    <property type="match status" value="1"/>
</dbReference>
<dbReference type="Gene3D" id="3.10.20.30">
    <property type="match status" value="1"/>
</dbReference>
<dbReference type="InterPro" id="IPR004811">
    <property type="entry name" value="RelA/Spo_fam"/>
</dbReference>
<reference evidence="8" key="1">
    <citation type="submission" date="2020-10" db="EMBL/GenBank/DDBJ databases">
        <authorList>
            <person name="Gilroy R."/>
        </authorList>
    </citation>
    <scope>NUCLEOTIDE SEQUENCE</scope>
    <source>
        <strain evidence="8">ChiGjej1B1-22543</strain>
    </source>
</reference>
<feature type="domain" description="TGS" evidence="7">
    <location>
        <begin position="409"/>
        <end position="472"/>
    </location>
</feature>
<proteinExistence type="inferred from homology"/>
<evidence type="ECO:0000256" key="2">
    <source>
        <dbReference type="ARBA" id="ARBA00013251"/>
    </source>
</evidence>
<dbReference type="InterPro" id="IPR007685">
    <property type="entry name" value="RelA_SpoT"/>
</dbReference>
<evidence type="ECO:0000313" key="9">
    <source>
        <dbReference type="Proteomes" id="UP000824070"/>
    </source>
</evidence>
<dbReference type="Gene3D" id="3.30.70.260">
    <property type="match status" value="1"/>
</dbReference>
<dbReference type="InterPro" id="IPR006674">
    <property type="entry name" value="HD_domain"/>
</dbReference>
<dbReference type="PROSITE" id="PS51831">
    <property type="entry name" value="HD"/>
    <property type="match status" value="1"/>
</dbReference>
<dbReference type="InterPro" id="IPR045600">
    <property type="entry name" value="RelA/SpoT_AH_RIS"/>
</dbReference>
<evidence type="ECO:0000256" key="3">
    <source>
        <dbReference type="ARBA" id="ARBA00048244"/>
    </source>
</evidence>
<dbReference type="GO" id="GO:0005886">
    <property type="term" value="C:plasma membrane"/>
    <property type="evidence" value="ECO:0007669"/>
    <property type="project" value="TreeGrafter"/>
</dbReference>
<accession>A0A9D1S2X2</accession>
<dbReference type="PROSITE" id="PS51880">
    <property type="entry name" value="TGS"/>
    <property type="match status" value="1"/>
</dbReference>
<dbReference type="SMART" id="SM00954">
    <property type="entry name" value="RelA_SpoT"/>
    <property type="match status" value="1"/>
</dbReference>
<dbReference type="InterPro" id="IPR045865">
    <property type="entry name" value="ACT-like_dom_sf"/>
</dbReference>
<dbReference type="CDD" id="cd01668">
    <property type="entry name" value="TGS_RSH"/>
    <property type="match status" value="1"/>
</dbReference>
<evidence type="ECO:0000259" key="5">
    <source>
        <dbReference type="PROSITE" id="PS51671"/>
    </source>
</evidence>
<dbReference type="SUPFAM" id="SSF109604">
    <property type="entry name" value="HD-domain/PDEase-like"/>
    <property type="match status" value="1"/>
</dbReference>
<feature type="domain" description="ACT" evidence="5">
    <location>
        <begin position="668"/>
        <end position="743"/>
    </location>
</feature>
<dbReference type="InterPro" id="IPR043519">
    <property type="entry name" value="NT_sf"/>
</dbReference>
<dbReference type="GO" id="GO:0015969">
    <property type="term" value="P:guanosine tetraphosphate metabolic process"/>
    <property type="evidence" value="ECO:0007669"/>
    <property type="project" value="InterPro"/>
</dbReference>
<dbReference type="PANTHER" id="PTHR21262:SF31">
    <property type="entry name" value="GTP PYROPHOSPHOKINASE"/>
    <property type="match status" value="1"/>
</dbReference>
<dbReference type="FunFam" id="3.10.20.30:FF:000002">
    <property type="entry name" value="GTP pyrophosphokinase (RelA/SpoT)"/>
    <property type="match status" value="1"/>
</dbReference>
<comment type="function">
    <text evidence="4">In eubacteria ppGpp (guanosine 3'-diphosphate 5'-diphosphate) is a mediator of the stringent response that coordinates a variety of cellular activities in response to changes in nutritional abundance.</text>
</comment>
<comment type="pathway">
    <text evidence="1">Purine metabolism; ppGpp biosynthesis; ppGpp from GTP: step 1/2.</text>
</comment>
<evidence type="ECO:0000256" key="4">
    <source>
        <dbReference type="RuleBase" id="RU003847"/>
    </source>
</evidence>
<dbReference type="Gene3D" id="3.30.460.10">
    <property type="entry name" value="Beta Polymerase, domain 2"/>
    <property type="match status" value="1"/>
</dbReference>
<dbReference type="InterPro" id="IPR002912">
    <property type="entry name" value="ACT_dom"/>
</dbReference>
<dbReference type="SUPFAM" id="SSF55021">
    <property type="entry name" value="ACT-like"/>
    <property type="match status" value="1"/>
</dbReference>
<dbReference type="InterPro" id="IPR003607">
    <property type="entry name" value="HD/PDEase_dom"/>
</dbReference>
<dbReference type="Pfam" id="PF13291">
    <property type="entry name" value="ACT_4"/>
    <property type="match status" value="1"/>
</dbReference>
<comment type="caution">
    <text evidence="8">The sequence shown here is derived from an EMBL/GenBank/DDBJ whole genome shotgun (WGS) entry which is preliminary data.</text>
</comment>
<evidence type="ECO:0000259" key="6">
    <source>
        <dbReference type="PROSITE" id="PS51831"/>
    </source>
</evidence>
<reference evidence="8" key="2">
    <citation type="journal article" date="2021" name="PeerJ">
        <title>Extensive microbial diversity within the chicken gut microbiome revealed by metagenomics and culture.</title>
        <authorList>
            <person name="Gilroy R."/>
            <person name="Ravi A."/>
            <person name="Getino M."/>
            <person name="Pursley I."/>
            <person name="Horton D.L."/>
            <person name="Alikhan N.F."/>
            <person name="Baker D."/>
            <person name="Gharbi K."/>
            <person name="Hall N."/>
            <person name="Watson M."/>
            <person name="Adriaenssens E.M."/>
            <person name="Foster-Nyarko E."/>
            <person name="Jarju S."/>
            <person name="Secka A."/>
            <person name="Antonio M."/>
            <person name="Oren A."/>
            <person name="Chaudhuri R.R."/>
            <person name="La Ragione R."/>
            <person name="Hildebrand F."/>
            <person name="Pallen M.J."/>
        </authorList>
    </citation>
    <scope>NUCLEOTIDE SEQUENCE</scope>
    <source>
        <strain evidence="8">ChiGjej1B1-22543</strain>
    </source>
</reference>
<gene>
    <name evidence="8" type="ORF">IAC52_01055</name>
</gene>
<dbReference type="FunFam" id="1.10.3210.10:FF:000001">
    <property type="entry name" value="GTP pyrophosphokinase RelA"/>
    <property type="match status" value="1"/>
</dbReference>
<dbReference type="InterPro" id="IPR033655">
    <property type="entry name" value="TGS_RelA/SpoT"/>
</dbReference>
<dbReference type="Pfam" id="PF13328">
    <property type="entry name" value="HD_4"/>
    <property type="match status" value="1"/>
</dbReference>
<sequence length="743" mass="83289">MESKQEKTLLPNGGYPMHTFEDLKERYCTYITNPDDRKMIEDAYQFAKQKHEGQFRKSGEPYIHHPIEVAYILASLQSGPATIASGLLHDVVEDTDATIEDIQNRFGEDVAKIVDSLTKIQRMKLSRMTAADFEAEDHRKIFLGMANDVRVIIVKLADRLHNMRTLDSLSPERQKGLAKETIEVLTPICHRLGISTIQSELEDLSLKYLEPEKYQAILDLVNKKYENRKHSLEALKKRIADIMLEHKIPVRIESRVKSIYSIYRKMYQKGHNFDEIYDVLAIRIITKTVINCYEILGIIHSTYKPIPGRFKDYIAMPKPNLYQSLHTSIVSGDGSIFEVQIRTDEMNQVAETGVAAHWKYKEGGHYNAKEEQKEIEEQLHWFRDFVSLSGEANGKSASEYMEALSNDIFGANVYVFTPLGKVIDLPTGATTLDFAYKIHTKVGDSAVGAVVNGSLVPLNTVLKTGDVCEIRTSKTSPGPNDSWLEIAKTSYAKSNIRRALQKRDAEQAKQERIKQGRQILLDSFKEAGIAEESEMNRLLDSEKMHNEYHFDSMDDLYSMVALKNPSASSIMDFLRIRKKAGFEFKRSSKSKTDASGNPVVVSGATSGLAVTLGKCCSPIPGDDIVGYITKGKGITIHRRNCPNVASEQKRLIDAEWRPDLGISTYPVDIEVYANDRVGLVADILQCFAAKGVGVSQMSARLIQATMNDIVSLTVSVPNAKTLSDCFADLLGVKGVFSVNRVTH</sequence>
<dbReference type="FunFam" id="3.30.460.10:FF:000001">
    <property type="entry name" value="GTP pyrophosphokinase RelA"/>
    <property type="match status" value="1"/>
</dbReference>
<dbReference type="SMART" id="SM00471">
    <property type="entry name" value="HDc"/>
    <property type="match status" value="1"/>
</dbReference>
<dbReference type="InterPro" id="IPR012675">
    <property type="entry name" value="Beta-grasp_dom_sf"/>
</dbReference>
<dbReference type="GO" id="GO:0008728">
    <property type="term" value="F:GTP diphosphokinase activity"/>
    <property type="evidence" value="ECO:0007669"/>
    <property type="project" value="UniProtKB-EC"/>
</dbReference>
<dbReference type="InterPro" id="IPR004095">
    <property type="entry name" value="TGS"/>
</dbReference>
<dbReference type="Proteomes" id="UP000824070">
    <property type="component" value="Unassembled WGS sequence"/>
</dbReference>
<dbReference type="AlphaFoldDB" id="A0A9D1S2X2"/>
<comment type="similarity">
    <text evidence="4">Belongs to the relA/spoT family.</text>
</comment>
<dbReference type="Pfam" id="PF02824">
    <property type="entry name" value="TGS"/>
    <property type="match status" value="1"/>
</dbReference>
<evidence type="ECO:0000259" key="7">
    <source>
        <dbReference type="PROSITE" id="PS51880"/>
    </source>
</evidence>
<dbReference type="PROSITE" id="PS51671">
    <property type="entry name" value="ACT"/>
    <property type="match status" value="1"/>
</dbReference>
<dbReference type="NCBIfam" id="TIGR00691">
    <property type="entry name" value="spoT_relA"/>
    <property type="match status" value="1"/>
</dbReference>
<name>A0A9D1S2X2_9FIRM</name>
<evidence type="ECO:0000256" key="1">
    <source>
        <dbReference type="ARBA" id="ARBA00004976"/>
    </source>
</evidence>
<dbReference type="PANTHER" id="PTHR21262">
    <property type="entry name" value="GUANOSINE-3',5'-BIS DIPHOSPHATE 3'-PYROPHOSPHOHYDROLASE"/>
    <property type="match status" value="1"/>
</dbReference>
<dbReference type="SUPFAM" id="SSF81271">
    <property type="entry name" value="TGS-like"/>
    <property type="match status" value="1"/>
</dbReference>
<dbReference type="SUPFAM" id="SSF81301">
    <property type="entry name" value="Nucleotidyltransferase"/>
    <property type="match status" value="1"/>
</dbReference>
<comment type="catalytic activity">
    <reaction evidence="3">
        <text>GTP + ATP = guanosine 3'-diphosphate 5'-triphosphate + AMP</text>
        <dbReference type="Rhea" id="RHEA:22088"/>
        <dbReference type="ChEBI" id="CHEBI:30616"/>
        <dbReference type="ChEBI" id="CHEBI:37565"/>
        <dbReference type="ChEBI" id="CHEBI:142410"/>
        <dbReference type="ChEBI" id="CHEBI:456215"/>
        <dbReference type="EC" id="2.7.6.5"/>
    </reaction>
</comment>
<dbReference type="EMBL" id="DVMV01000009">
    <property type="protein sequence ID" value="HIU44872.1"/>
    <property type="molecule type" value="Genomic_DNA"/>
</dbReference>
<dbReference type="Pfam" id="PF19296">
    <property type="entry name" value="RelA_AH_RIS"/>
    <property type="match status" value="1"/>
</dbReference>
<dbReference type="Pfam" id="PF04607">
    <property type="entry name" value="RelA_SpoT"/>
    <property type="match status" value="1"/>
</dbReference>
<dbReference type="CDD" id="cd00077">
    <property type="entry name" value="HDc"/>
    <property type="match status" value="1"/>
</dbReference>
<dbReference type="Gene3D" id="1.10.3210.10">
    <property type="entry name" value="Hypothetical protein af1432"/>
    <property type="match status" value="1"/>
</dbReference>
<evidence type="ECO:0000313" key="8">
    <source>
        <dbReference type="EMBL" id="HIU44872.1"/>
    </source>
</evidence>
<dbReference type="EC" id="2.7.6.5" evidence="2"/>
<dbReference type="InterPro" id="IPR012676">
    <property type="entry name" value="TGS-like"/>
</dbReference>
<feature type="domain" description="HD" evidence="6">
    <location>
        <begin position="62"/>
        <end position="163"/>
    </location>
</feature>